<protein>
    <submittedName>
        <fullName evidence="2">Uncharacterized protein</fullName>
    </submittedName>
</protein>
<organism evidence="2 3">
    <name type="scientific">Keguizhuia sedimenti</name>
    <dbReference type="NCBI Taxonomy" id="3064264"/>
    <lineage>
        <taxon>Bacteria</taxon>
        <taxon>Pseudomonadati</taxon>
        <taxon>Pseudomonadota</taxon>
        <taxon>Betaproteobacteria</taxon>
        <taxon>Burkholderiales</taxon>
        <taxon>Oxalobacteraceae</taxon>
        <taxon>Keguizhuia</taxon>
    </lineage>
</organism>
<comment type="caution">
    <text evidence="2">The sequence shown here is derived from an EMBL/GenBank/DDBJ whole genome shotgun (WGS) entry which is preliminary data.</text>
</comment>
<evidence type="ECO:0000313" key="2">
    <source>
        <dbReference type="EMBL" id="MDQ9171155.1"/>
    </source>
</evidence>
<proteinExistence type="predicted"/>
<evidence type="ECO:0000256" key="1">
    <source>
        <dbReference type="SAM" id="MobiDB-lite"/>
    </source>
</evidence>
<gene>
    <name evidence="2" type="ORF">Q8A64_12145</name>
</gene>
<evidence type="ECO:0000313" key="3">
    <source>
        <dbReference type="Proteomes" id="UP001225596"/>
    </source>
</evidence>
<sequence length="47" mass="5271">MKKGRNPYAVDKAGSKHEKHRNTKRFPQGTDKVPSSKTSESKAQKNS</sequence>
<dbReference type="Proteomes" id="UP001225596">
    <property type="component" value="Unassembled WGS sequence"/>
</dbReference>
<keyword evidence="3" id="KW-1185">Reference proteome</keyword>
<dbReference type="RefSeq" id="WP_338437090.1">
    <property type="nucleotide sequence ID" value="NZ_JAUYVH010000007.1"/>
</dbReference>
<reference evidence="2 3" key="1">
    <citation type="submission" date="2023-08" db="EMBL/GenBank/DDBJ databases">
        <title>Oxalobacteraceae gen .nov., isolated from river sludge outside the plant.</title>
        <authorList>
            <person name="Zhao S.Y."/>
        </authorList>
    </citation>
    <scope>NUCLEOTIDE SEQUENCE [LARGE SCALE GENOMIC DNA]</scope>
    <source>
        <strain evidence="2 3">R-40</strain>
    </source>
</reference>
<dbReference type="EMBL" id="JAUYVH010000007">
    <property type="protein sequence ID" value="MDQ9171155.1"/>
    <property type="molecule type" value="Genomic_DNA"/>
</dbReference>
<name>A0ABU1BQ83_9BURK</name>
<feature type="region of interest" description="Disordered" evidence="1">
    <location>
        <begin position="1"/>
        <end position="47"/>
    </location>
</feature>
<accession>A0ABU1BQ83</accession>